<gene>
    <name evidence="1" type="ORF">K488DRAFT_43091</name>
</gene>
<accession>A0ACB8QV30</accession>
<name>A0ACB8QV30_9AGAM</name>
<dbReference type="Proteomes" id="UP000814128">
    <property type="component" value="Unassembled WGS sequence"/>
</dbReference>
<reference evidence="1" key="1">
    <citation type="submission" date="2021-02" db="EMBL/GenBank/DDBJ databases">
        <authorList>
            <consortium name="DOE Joint Genome Institute"/>
            <person name="Ahrendt S."/>
            <person name="Looney B.P."/>
            <person name="Miyauchi S."/>
            <person name="Morin E."/>
            <person name="Drula E."/>
            <person name="Courty P.E."/>
            <person name="Chicoki N."/>
            <person name="Fauchery L."/>
            <person name="Kohler A."/>
            <person name="Kuo A."/>
            <person name="Labutti K."/>
            <person name="Pangilinan J."/>
            <person name="Lipzen A."/>
            <person name="Riley R."/>
            <person name="Andreopoulos W."/>
            <person name="He G."/>
            <person name="Johnson J."/>
            <person name="Barry K.W."/>
            <person name="Grigoriev I.V."/>
            <person name="Nagy L."/>
            <person name="Hibbett D."/>
            <person name="Henrissat B."/>
            <person name="Matheny P.B."/>
            <person name="Labbe J."/>
            <person name="Martin F."/>
        </authorList>
    </citation>
    <scope>NUCLEOTIDE SEQUENCE</scope>
    <source>
        <strain evidence="1">EC-137</strain>
    </source>
</reference>
<reference evidence="1" key="2">
    <citation type="journal article" date="2022" name="New Phytol.">
        <title>Evolutionary transition to the ectomycorrhizal habit in the genomes of a hyperdiverse lineage of mushroom-forming fungi.</title>
        <authorList>
            <person name="Looney B."/>
            <person name="Miyauchi S."/>
            <person name="Morin E."/>
            <person name="Drula E."/>
            <person name="Courty P.E."/>
            <person name="Kohler A."/>
            <person name="Kuo A."/>
            <person name="LaButti K."/>
            <person name="Pangilinan J."/>
            <person name="Lipzen A."/>
            <person name="Riley R."/>
            <person name="Andreopoulos W."/>
            <person name="He G."/>
            <person name="Johnson J."/>
            <person name="Nolan M."/>
            <person name="Tritt A."/>
            <person name="Barry K.W."/>
            <person name="Grigoriev I.V."/>
            <person name="Nagy L.G."/>
            <person name="Hibbett D."/>
            <person name="Henrissat B."/>
            <person name="Matheny P.B."/>
            <person name="Labbe J."/>
            <person name="Martin F.M."/>
        </authorList>
    </citation>
    <scope>NUCLEOTIDE SEQUENCE</scope>
    <source>
        <strain evidence="1">EC-137</strain>
    </source>
</reference>
<protein>
    <submittedName>
        <fullName evidence="1">Uncharacterized protein</fullName>
    </submittedName>
</protein>
<proteinExistence type="predicted"/>
<comment type="caution">
    <text evidence="1">The sequence shown here is derived from an EMBL/GenBank/DDBJ whole genome shotgun (WGS) entry which is preliminary data.</text>
</comment>
<dbReference type="EMBL" id="MU273483">
    <property type="protein sequence ID" value="KAI0035532.1"/>
    <property type="molecule type" value="Genomic_DNA"/>
</dbReference>
<evidence type="ECO:0000313" key="1">
    <source>
        <dbReference type="EMBL" id="KAI0035532.1"/>
    </source>
</evidence>
<organism evidence="1 2">
    <name type="scientific">Vararia minispora EC-137</name>
    <dbReference type="NCBI Taxonomy" id="1314806"/>
    <lineage>
        <taxon>Eukaryota</taxon>
        <taxon>Fungi</taxon>
        <taxon>Dikarya</taxon>
        <taxon>Basidiomycota</taxon>
        <taxon>Agaricomycotina</taxon>
        <taxon>Agaricomycetes</taxon>
        <taxon>Russulales</taxon>
        <taxon>Lachnocladiaceae</taxon>
        <taxon>Vararia</taxon>
    </lineage>
</organism>
<evidence type="ECO:0000313" key="2">
    <source>
        <dbReference type="Proteomes" id="UP000814128"/>
    </source>
</evidence>
<sequence length="346" mass="37374">MSRIRLRHPTGVTTLTIDLDSEQTTVQDLLNQIFSSSEIPPSQQELKVGYPPRALEAVIPELPISSLGLKNGDQITVTQKTSSTPAARPAAPPLPSDPGASIINHPASAPLVDYSTRPKTAYVPRGDNAPGSNYVRVEGGYLIHTIVPDDNSCMFASIALVLEQDMSQSPKIRKIVADAILDDPETWSEAILGRPPSEYISTILSPNSWGGAIELAILATHYATEINSIDVETGRIDQFEPRGAASGNRVLLIYSGIHYDAAILAPEPGAPVAFCTSVFPVVREESNDAILQALQELAGKLRKKHLFTNTATFDLKCEDCGTGLRGEKEAREHARVTGHVKFGEYN</sequence>
<keyword evidence="2" id="KW-1185">Reference proteome</keyword>